<reference evidence="1 2" key="1">
    <citation type="submission" date="2018-07" db="EMBL/GenBank/DDBJ databases">
        <authorList>
            <person name="Peeters C."/>
        </authorList>
    </citation>
    <scope>NUCLEOTIDE SEQUENCE [LARGE SCALE GENOMIC DNA]</scope>
    <source>
        <strain evidence="1 2">LMG 30378</strain>
    </source>
</reference>
<accession>A0A446D181</accession>
<name>A0A446D181_9BURK</name>
<proteinExistence type="predicted"/>
<evidence type="ECO:0000313" key="2">
    <source>
        <dbReference type="Proteomes" id="UP000289465"/>
    </source>
</evidence>
<evidence type="ECO:0000313" key="1">
    <source>
        <dbReference type="EMBL" id="SSW73827.1"/>
    </source>
</evidence>
<sequence>MAGAEDVHVLVERAFDGRLVPEGDEVQVVDVRLGRMLDALAGVQLVAHDQAHAGQFGAVVGRNPQVAAGQIDDAEVVAAPDDVGRQFAVAGQFHGNVLRGHVRRHVLEARPQHVVAFGCHFRHDQAGGGFEADLGNAVLAARHQAVRDHGHADGDRAVAAHVRVLGAVDVDQAGVVFRAGRRREEHAEHILVPAGLAHQGLAQPVVVLFQERPLFQDGGSGRIGNAAVHDAQGLAFGMGIDDIERVLLAHDCGSRQVGKRRRFICRVRTACPARRSNPG</sequence>
<organism evidence="1 2">
    <name type="scientific">Achromobacter veterisilvae</name>
    <dbReference type="NCBI Taxonomy" id="2069367"/>
    <lineage>
        <taxon>Bacteria</taxon>
        <taxon>Pseudomonadati</taxon>
        <taxon>Pseudomonadota</taxon>
        <taxon>Betaproteobacteria</taxon>
        <taxon>Burkholderiales</taxon>
        <taxon>Alcaligenaceae</taxon>
        <taxon>Achromobacter</taxon>
    </lineage>
</organism>
<dbReference type="AlphaFoldDB" id="A0A446D181"/>
<dbReference type="Proteomes" id="UP000289465">
    <property type="component" value="Unassembled WGS sequence"/>
</dbReference>
<gene>
    <name evidence="1" type="ORF">AVE30378_06174</name>
</gene>
<protein>
    <submittedName>
        <fullName evidence="1">Uncharacterized protein</fullName>
    </submittedName>
</protein>
<dbReference type="EMBL" id="UFQC01000066">
    <property type="protein sequence ID" value="SSW73827.1"/>
    <property type="molecule type" value="Genomic_DNA"/>
</dbReference>